<dbReference type="GO" id="GO:0042130">
    <property type="term" value="P:negative regulation of T cell proliferation"/>
    <property type="evidence" value="ECO:0007669"/>
    <property type="project" value="TreeGrafter"/>
</dbReference>
<evidence type="ECO:0000256" key="5">
    <source>
        <dbReference type="ARBA" id="ARBA00022989"/>
    </source>
</evidence>
<dbReference type="GO" id="GO:0071222">
    <property type="term" value="P:cellular response to lipopolysaccharide"/>
    <property type="evidence" value="ECO:0007669"/>
    <property type="project" value="TreeGrafter"/>
</dbReference>
<keyword evidence="3" id="KW-0812">Transmembrane</keyword>
<evidence type="ECO:0000256" key="6">
    <source>
        <dbReference type="ARBA" id="ARBA00023136"/>
    </source>
</evidence>
<protein>
    <recommendedName>
        <fullName evidence="11">Ig-like domain-containing protein</fullName>
    </recommendedName>
</protein>
<dbReference type="Pfam" id="PF07686">
    <property type="entry name" value="V-set"/>
    <property type="match status" value="1"/>
</dbReference>
<name>A0A5N5NFH7_PANHP</name>
<keyword evidence="9" id="KW-0325">Glycoprotein</keyword>
<keyword evidence="5" id="KW-1133">Transmembrane helix</keyword>
<keyword evidence="13" id="KW-1185">Reference proteome</keyword>
<feature type="domain" description="Ig-like" evidence="11">
    <location>
        <begin position="25"/>
        <end position="115"/>
    </location>
</feature>
<evidence type="ECO:0000256" key="1">
    <source>
        <dbReference type="ARBA" id="ARBA00004251"/>
    </source>
</evidence>
<dbReference type="PANTHER" id="PTHR25466:SF11">
    <property type="entry name" value="GALECTIN 17-RELATED"/>
    <property type="match status" value="1"/>
</dbReference>
<gene>
    <name evidence="12" type="ORF">PHYPO_G00239450</name>
</gene>
<evidence type="ECO:0000256" key="2">
    <source>
        <dbReference type="ARBA" id="ARBA00022475"/>
    </source>
</evidence>
<evidence type="ECO:0000256" key="9">
    <source>
        <dbReference type="ARBA" id="ARBA00023180"/>
    </source>
</evidence>
<dbReference type="Gene3D" id="2.60.40.10">
    <property type="entry name" value="Immunoglobulins"/>
    <property type="match status" value="2"/>
</dbReference>
<dbReference type="AlphaFoldDB" id="A0A5N5NFH7"/>
<dbReference type="PROSITE" id="PS50835">
    <property type="entry name" value="IG_LIKE"/>
    <property type="match status" value="1"/>
</dbReference>
<dbReference type="GO" id="GO:0042102">
    <property type="term" value="P:positive regulation of T cell proliferation"/>
    <property type="evidence" value="ECO:0007669"/>
    <property type="project" value="TreeGrafter"/>
</dbReference>
<evidence type="ECO:0000259" key="11">
    <source>
        <dbReference type="PROSITE" id="PS50835"/>
    </source>
</evidence>
<keyword evidence="4" id="KW-0732">Signal</keyword>
<dbReference type="InterPro" id="IPR007110">
    <property type="entry name" value="Ig-like_dom"/>
</dbReference>
<accession>A0A5N5NFH7</accession>
<evidence type="ECO:0000313" key="13">
    <source>
        <dbReference type="Proteomes" id="UP000327468"/>
    </source>
</evidence>
<comment type="subcellular location">
    <subcellularLocation>
        <location evidence="1">Cell membrane</location>
        <topology evidence="1">Single-pass type I membrane protein</topology>
    </subcellularLocation>
</comment>
<dbReference type="EMBL" id="VFJC01000010">
    <property type="protein sequence ID" value="KAB5565291.1"/>
    <property type="molecule type" value="Genomic_DNA"/>
</dbReference>
<keyword evidence="7" id="KW-1015">Disulfide bond</keyword>
<evidence type="ECO:0000256" key="3">
    <source>
        <dbReference type="ARBA" id="ARBA00022692"/>
    </source>
</evidence>
<keyword evidence="8" id="KW-0675">Receptor</keyword>
<organism evidence="12 13">
    <name type="scientific">Pangasianodon hypophthalmus</name>
    <name type="common">Striped catfish</name>
    <name type="synonym">Helicophagus hypophthalmus</name>
    <dbReference type="NCBI Taxonomy" id="310915"/>
    <lineage>
        <taxon>Eukaryota</taxon>
        <taxon>Metazoa</taxon>
        <taxon>Chordata</taxon>
        <taxon>Craniata</taxon>
        <taxon>Vertebrata</taxon>
        <taxon>Euteleostomi</taxon>
        <taxon>Actinopterygii</taxon>
        <taxon>Neopterygii</taxon>
        <taxon>Teleostei</taxon>
        <taxon>Ostariophysi</taxon>
        <taxon>Siluriformes</taxon>
        <taxon>Pangasiidae</taxon>
        <taxon>Pangasianodon</taxon>
    </lineage>
</organism>
<keyword evidence="10" id="KW-0393">Immunoglobulin domain</keyword>
<evidence type="ECO:0000313" key="12">
    <source>
        <dbReference type="EMBL" id="KAB5565291.1"/>
    </source>
</evidence>
<comment type="caution">
    <text evidence="12">The sequence shown here is derived from an EMBL/GenBank/DDBJ whole genome shotgun (WGS) entry which is preliminary data.</text>
</comment>
<keyword evidence="2" id="KW-1003">Cell membrane</keyword>
<dbReference type="InterPro" id="IPR013783">
    <property type="entry name" value="Ig-like_fold"/>
</dbReference>
<dbReference type="InterPro" id="IPR013106">
    <property type="entry name" value="Ig_V-set"/>
</dbReference>
<dbReference type="PANTHER" id="PTHR25466">
    <property type="entry name" value="T-LYMPHOCYTE ACTIVATION ANTIGEN"/>
    <property type="match status" value="1"/>
</dbReference>
<evidence type="ECO:0000256" key="7">
    <source>
        <dbReference type="ARBA" id="ARBA00023157"/>
    </source>
</evidence>
<dbReference type="GO" id="GO:0009897">
    <property type="term" value="C:external side of plasma membrane"/>
    <property type="evidence" value="ECO:0007669"/>
    <property type="project" value="TreeGrafter"/>
</dbReference>
<dbReference type="InterPro" id="IPR051713">
    <property type="entry name" value="T-cell_Activation_Regulation"/>
</dbReference>
<evidence type="ECO:0000256" key="10">
    <source>
        <dbReference type="ARBA" id="ARBA00023319"/>
    </source>
</evidence>
<evidence type="ECO:0000256" key="4">
    <source>
        <dbReference type="ARBA" id="ARBA00022729"/>
    </source>
</evidence>
<sequence length="270" mass="30380">METRTKRTWMFVYGFMELMCVGSSPLSSVMFTRSGVGLEAVLPCEWGSHNEVSSATPYIQWQTLSDMVFERMGPAQFQAQAYQNRADVPESVLARGNCSLHLSDIRFSDAGIYECYLVVGKSGKKRRIFIQSVQLSVLDHKVTQSVEMGKDLTLDLYTHQAETVVFQSSNTAEWKELWTRWGSTVDPNPRVQERNGKLVIRNVRASDEGMYKVMDGEGLALSTVKVSVKEPPRPTRTDVMEKRVSLESSVGVNSPSLPLPFLLIILLYLL</sequence>
<dbReference type="Proteomes" id="UP000327468">
    <property type="component" value="Chromosome 9"/>
</dbReference>
<dbReference type="SMART" id="SM00409">
    <property type="entry name" value="IG"/>
    <property type="match status" value="2"/>
</dbReference>
<keyword evidence="6" id="KW-0472">Membrane</keyword>
<dbReference type="GO" id="GO:0031295">
    <property type="term" value="P:T cell costimulation"/>
    <property type="evidence" value="ECO:0007669"/>
    <property type="project" value="TreeGrafter"/>
</dbReference>
<dbReference type="InterPro" id="IPR036179">
    <property type="entry name" value="Ig-like_dom_sf"/>
</dbReference>
<dbReference type="GO" id="GO:0007166">
    <property type="term" value="P:cell surface receptor signaling pathway"/>
    <property type="evidence" value="ECO:0007669"/>
    <property type="project" value="TreeGrafter"/>
</dbReference>
<dbReference type="GO" id="GO:0006955">
    <property type="term" value="P:immune response"/>
    <property type="evidence" value="ECO:0007669"/>
    <property type="project" value="TreeGrafter"/>
</dbReference>
<dbReference type="InterPro" id="IPR003599">
    <property type="entry name" value="Ig_sub"/>
</dbReference>
<reference evidence="12 13" key="1">
    <citation type="submission" date="2019-06" db="EMBL/GenBank/DDBJ databases">
        <title>A chromosome-scale genome assembly of the striped catfish, Pangasianodon hypophthalmus.</title>
        <authorList>
            <person name="Wen M."/>
            <person name="Zahm M."/>
            <person name="Roques C."/>
            <person name="Cabau C."/>
            <person name="Klopp C."/>
            <person name="Donnadieu C."/>
            <person name="Jouanno E."/>
            <person name="Avarre J.-C."/>
            <person name="Campet M."/>
            <person name="Ha T.T.T."/>
            <person name="Dugue R."/>
            <person name="Lampietro C."/>
            <person name="Louis A."/>
            <person name="Herpin A."/>
            <person name="Echchiki A."/>
            <person name="Berthelot C."/>
            <person name="Parey E."/>
            <person name="Roest-Crollius H."/>
            <person name="Braasch I."/>
            <person name="Postlethwait J."/>
            <person name="Bobe J."/>
            <person name="Montfort J."/>
            <person name="Bouchez O."/>
            <person name="Begum T."/>
            <person name="Schartl M."/>
            <person name="Guiguen Y."/>
        </authorList>
    </citation>
    <scope>NUCLEOTIDE SEQUENCE [LARGE SCALE GENOMIC DNA]</scope>
    <source>
        <strain evidence="12 13">Indonesia</strain>
        <tissue evidence="12">Blood</tissue>
    </source>
</reference>
<evidence type="ECO:0000256" key="8">
    <source>
        <dbReference type="ARBA" id="ARBA00023170"/>
    </source>
</evidence>
<proteinExistence type="predicted"/>
<dbReference type="SUPFAM" id="SSF48726">
    <property type="entry name" value="Immunoglobulin"/>
    <property type="match status" value="2"/>
</dbReference>